<feature type="domain" description="Kazal-like" evidence="7">
    <location>
        <begin position="24"/>
        <end position="72"/>
    </location>
</feature>
<sequence>ATCDGVVCGEDRKCIMRRGSPRCVCNPQCHLQNKAPVCGSDGRTYASECHLLKRSCRKKKRLLVSHYGPCQTCSGVRCGGGKQCVMDERLVPQCVRCPTVCPEPAPKSRPICGQDGKIYESSCHLKLSQCKQGRAILRSYKGPCK</sequence>
<dbReference type="Pfam" id="PF07648">
    <property type="entry name" value="Kazal_2"/>
    <property type="match status" value="2"/>
</dbReference>
<dbReference type="FunFam" id="3.30.60.30:FF:000024">
    <property type="entry name" value="Transmembrane agrin"/>
    <property type="match status" value="1"/>
</dbReference>
<feature type="domain" description="Kazal-like" evidence="7">
    <location>
        <begin position="95"/>
        <end position="145"/>
    </location>
</feature>
<keyword evidence="5" id="KW-1015">Disulfide bond</keyword>
<dbReference type="SMART" id="SM00280">
    <property type="entry name" value="KAZAL"/>
    <property type="match status" value="2"/>
</dbReference>
<dbReference type="Gene3D" id="3.90.290.10">
    <property type="entry name" value="TGF-beta binding (TB) domain"/>
    <property type="match status" value="1"/>
</dbReference>
<protein>
    <recommendedName>
        <fullName evidence="7">Kazal-like domain-containing protein</fullName>
    </recommendedName>
</protein>
<evidence type="ECO:0000256" key="1">
    <source>
        <dbReference type="ARBA" id="ARBA00022690"/>
    </source>
</evidence>
<feature type="non-terminal residue" evidence="8">
    <location>
        <position position="145"/>
    </location>
</feature>
<dbReference type="InterPro" id="IPR036058">
    <property type="entry name" value="Kazal_dom_sf"/>
</dbReference>
<dbReference type="Proteomes" id="UP001497623">
    <property type="component" value="Unassembled WGS sequence"/>
</dbReference>
<dbReference type="InterPro" id="IPR003645">
    <property type="entry name" value="Fol_N"/>
</dbReference>
<accession>A0AAV2QH59</accession>
<keyword evidence="3" id="KW-0677">Repeat</keyword>
<keyword evidence="2" id="KW-0732">Signal</keyword>
<dbReference type="PROSITE" id="PS51465">
    <property type="entry name" value="KAZAL_2"/>
    <property type="match status" value="2"/>
</dbReference>
<dbReference type="PANTHER" id="PTHR10913">
    <property type="entry name" value="FOLLISTATIN-RELATED"/>
    <property type="match status" value="1"/>
</dbReference>
<keyword evidence="4" id="KW-0722">Serine protease inhibitor</keyword>
<dbReference type="InterPro" id="IPR050653">
    <property type="entry name" value="Prot_Inhib_GrowthFact_Antg"/>
</dbReference>
<organism evidence="8 9">
    <name type="scientific">Meganyctiphanes norvegica</name>
    <name type="common">Northern krill</name>
    <name type="synonym">Thysanopoda norvegica</name>
    <dbReference type="NCBI Taxonomy" id="48144"/>
    <lineage>
        <taxon>Eukaryota</taxon>
        <taxon>Metazoa</taxon>
        <taxon>Ecdysozoa</taxon>
        <taxon>Arthropoda</taxon>
        <taxon>Crustacea</taxon>
        <taxon>Multicrustacea</taxon>
        <taxon>Malacostraca</taxon>
        <taxon>Eumalacostraca</taxon>
        <taxon>Eucarida</taxon>
        <taxon>Euphausiacea</taxon>
        <taxon>Euphausiidae</taxon>
        <taxon>Meganyctiphanes</taxon>
    </lineage>
</organism>
<dbReference type="InterPro" id="IPR036773">
    <property type="entry name" value="TB_dom_sf"/>
</dbReference>
<evidence type="ECO:0000256" key="3">
    <source>
        <dbReference type="ARBA" id="ARBA00022737"/>
    </source>
</evidence>
<dbReference type="SMART" id="SM00274">
    <property type="entry name" value="FOLN"/>
    <property type="match status" value="2"/>
</dbReference>
<dbReference type="GO" id="GO:0030154">
    <property type="term" value="P:cell differentiation"/>
    <property type="evidence" value="ECO:0007669"/>
    <property type="project" value="TreeGrafter"/>
</dbReference>
<dbReference type="InterPro" id="IPR002350">
    <property type="entry name" value="Kazal_dom"/>
</dbReference>
<evidence type="ECO:0000259" key="7">
    <source>
        <dbReference type="PROSITE" id="PS51465"/>
    </source>
</evidence>
<dbReference type="GO" id="GO:0005576">
    <property type="term" value="C:extracellular region"/>
    <property type="evidence" value="ECO:0007669"/>
    <property type="project" value="TreeGrafter"/>
</dbReference>
<name>A0AAV2QH59_MEGNR</name>
<evidence type="ECO:0000256" key="6">
    <source>
        <dbReference type="ARBA" id="ARBA00023180"/>
    </source>
</evidence>
<proteinExistence type="predicted"/>
<reference evidence="8 9" key="1">
    <citation type="submission" date="2024-05" db="EMBL/GenBank/DDBJ databases">
        <authorList>
            <person name="Wallberg A."/>
        </authorList>
    </citation>
    <scope>NUCLEOTIDE SEQUENCE [LARGE SCALE GENOMIC DNA]</scope>
</reference>
<dbReference type="Gene3D" id="3.30.60.30">
    <property type="match status" value="2"/>
</dbReference>
<dbReference type="SUPFAM" id="SSF100895">
    <property type="entry name" value="Kazal-type serine protease inhibitors"/>
    <property type="match status" value="2"/>
</dbReference>
<evidence type="ECO:0000256" key="2">
    <source>
        <dbReference type="ARBA" id="ARBA00022729"/>
    </source>
</evidence>
<dbReference type="AlphaFoldDB" id="A0AAV2QH59"/>
<dbReference type="EMBL" id="CAXKWB010006458">
    <property type="protein sequence ID" value="CAL4082877.1"/>
    <property type="molecule type" value="Genomic_DNA"/>
</dbReference>
<comment type="caution">
    <text evidence="8">The sequence shown here is derived from an EMBL/GenBank/DDBJ whole genome shotgun (WGS) entry which is preliminary data.</text>
</comment>
<feature type="non-terminal residue" evidence="8">
    <location>
        <position position="1"/>
    </location>
</feature>
<evidence type="ECO:0000313" key="8">
    <source>
        <dbReference type="EMBL" id="CAL4082877.1"/>
    </source>
</evidence>
<gene>
    <name evidence="8" type="ORF">MNOR_LOCUS12016</name>
</gene>
<evidence type="ECO:0000313" key="9">
    <source>
        <dbReference type="Proteomes" id="UP001497623"/>
    </source>
</evidence>
<evidence type="ECO:0000256" key="5">
    <source>
        <dbReference type="ARBA" id="ARBA00023157"/>
    </source>
</evidence>
<dbReference type="CDD" id="cd00104">
    <property type="entry name" value="KAZAL_FS"/>
    <property type="match status" value="1"/>
</dbReference>
<keyword evidence="6" id="KW-0325">Glycoprotein</keyword>
<dbReference type="PANTHER" id="PTHR10913:SF45">
    <property type="entry name" value="FOLLISTATIN, ISOFORM A-RELATED"/>
    <property type="match status" value="1"/>
</dbReference>
<keyword evidence="9" id="KW-1185">Reference proteome</keyword>
<keyword evidence="1" id="KW-0646">Protease inhibitor</keyword>
<evidence type="ECO:0000256" key="4">
    <source>
        <dbReference type="ARBA" id="ARBA00022900"/>
    </source>
</evidence>